<dbReference type="InterPro" id="IPR011032">
    <property type="entry name" value="GroES-like_sf"/>
</dbReference>
<gene>
    <name evidence="4" type="ORF">B0T11DRAFT_299566</name>
</gene>
<organism evidence="4 5">
    <name type="scientific">Plectosphaerella cucumerina</name>
    <dbReference type="NCBI Taxonomy" id="40658"/>
    <lineage>
        <taxon>Eukaryota</taxon>
        <taxon>Fungi</taxon>
        <taxon>Dikarya</taxon>
        <taxon>Ascomycota</taxon>
        <taxon>Pezizomycotina</taxon>
        <taxon>Sordariomycetes</taxon>
        <taxon>Hypocreomycetidae</taxon>
        <taxon>Glomerellales</taxon>
        <taxon>Plectosphaerellaceae</taxon>
        <taxon>Plectosphaerella</taxon>
    </lineage>
</organism>
<protein>
    <recommendedName>
        <fullName evidence="3">Enoyl reductase (ER) domain-containing protein</fullName>
    </recommendedName>
</protein>
<dbReference type="CDD" id="cd08249">
    <property type="entry name" value="enoyl_reductase_like"/>
    <property type="match status" value="1"/>
</dbReference>
<evidence type="ECO:0000259" key="3">
    <source>
        <dbReference type="SMART" id="SM00829"/>
    </source>
</evidence>
<dbReference type="SUPFAM" id="SSF50129">
    <property type="entry name" value="GroES-like"/>
    <property type="match status" value="1"/>
</dbReference>
<dbReference type="Gene3D" id="3.90.180.10">
    <property type="entry name" value="Medium-chain alcohol dehydrogenases, catalytic domain"/>
    <property type="match status" value="1"/>
</dbReference>
<dbReference type="InterPro" id="IPR036291">
    <property type="entry name" value="NAD(P)-bd_dom_sf"/>
</dbReference>
<feature type="domain" description="Enoyl reductase (ER)" evidence="3">
    <location>
        <begin position="13"/>
        <end position="349"/>
    </location>
</feature>
<dbReference type="InterPro" id="IPR047122">
    <property type="entry name" value="Trans-enoyl_RdTase-like"/>
</dbReference>
<dbReference type="InterPro" id="IPR020843">
    <property type="entry name" value="ER"/>
</dbReference>
<accession>A0A8K0T911</accession>
<dbReference type="Pfam" id="PF08240">
    <property type="entry name" value="ADH_N"/>
    <property type="match status" value="1"/>
</dbReference>
<keyword evidence="2" id="KW-0560">Oxidoreductase</keyword>
<dbReference type="EMBL" id="JAGPXD010000004">
    <property type="protein sequence ID" value="KAH7358511.1"/>
    <property type="molecule type" value="Genomic_DNA"/>
</dbReference>
<dbReference type="PANTHER" id="PTHR45348">
    <property type="entry name" value="HYPOTHETICAL OXIDOREDUCTASE (EUROFUNG)"/>
    <property type="match status" value="1"/>
</dbReference>
<dbReference type="Gene3D" id="3.40.50.720">
    <property type="entry name" value="NAD(P)-binding Rossmann-like Domain"/>
    <property type="match status" value="1"/>
</dbReference>
<dbReference type="OrthoDB" id="10257049at2759"/>
<proteinExistence type="inferred from homology"/>
<evidence type="ECO:0000313" key="4">
    <source>
        <dbReference type="EMBL" id="KAH7358511.1"/>
    </source>
</evidence>
<dbReference type="InterPro" id="IPR013154">
    <property type="entry name" value="ADH-like_N"/>
</dbReference>
<sequence length="354" mass="37822">MSSNKALFVNENGAIIVCSDLPPGRPEPGELLIEVFYSGVNPSDVKSTRVLHNHGNVLGVDFSGRVLEAPADSGYAAGDIVAGYTPTGSRRPFRYGAHQPFLAVPPNSGIFKVPTNMPYEDAAAFMVTVQTASDGLFNRLSLPVPTEASVPGSLQITVVIWGGGTSVGLASIQLARAAGVSTIITTASPSRHQMLKDFGATHCFDYRDPDVKSAVRRAIDEAGHTDVRGFETAATADAYRLFLDILTALPKEPPLCFCWVMTDERPQSETVLGGRHYDVVLTLPGGQDIVFEARPVEGETIFKAVDWAVAHYGNGFRLPAVRIFEGTAEDALAVLEDVAALATFGKAVLKHPLK</sequence>
<reference evidence="4" key="1">
    <citation type="journal article" date="2021" name="Nat. Commun.">
        <title>Genetic determinants of endophytism in the Arabidopsis root mycobiome.</title>
        <authorList>
            <person name="Mesny F."/>
            <person name="Miyauchi S."/>
            <person name="Thiergart T."/>
            <person name="Pickel B."/>
            <person name="Atanasova L."/>
            <person name="Karlsson M."/>
            <person name="Huettel B."/>
            <person name="Barry K.W."/>
            <person name="Haridas S."/>
            <person name="Chen C."/>
            <person name="Bauer D."/>
            <person name="Andreopoulos W."/>
            <person name="Pangilinan J."/>
            <person name="LaButti K."/>
            <person name="Riley R."/>
            <person name="Lipzen A."/>
            <person name="Clum A."/>
            <person name="Drula E."/>
            <person name="Henrissat B."/>
            <person name="Kohler A."/>
            <person name="Grigoriev I.V."/>
            <person name="Martin F.M."/>
            <person name="Hacquard S."/>
        </authorList>
    </citation>
    <scope>NUCLEOTIDE SEQUENCE</scope>
    <source>
        <strain evidence="4">MPI-CAGE-AT-0016</strain>
    </source>
</reference>
<evidence type="ECO:0000313" key="5">
    <source>
        <dbReference type="Proteomes" id="UP000813385"/>
    </source>
</evidence>
<comment type="similarity">
    <text evidence="1">Belongs to the zinc-containing alcohol dehydrogenase family.</text>
</comment>
<name>A0A8K0T911_9PEZI</name>
<evidence type="ECO:0000256" key="2">
    <source>
        <dbReference type="ARBA" id="ARBA00023002"/>
    </source>
</evidence>
<dbReference type="Pfam" id="PF00107">
    <property type="entry name" value="ADH_zinc_N"/>
    <property type="match status" value="1"/>
</dbReference>
<keyword evidence="5" id="KW-1185">Reference proteome</keyword>
<dbReference type="GO" id="GO:0016651">
    <property type="term" value="F:oxidoreductase activity, acting on NAD(P)H"/>
    <property type="evidence" value="ECO:0007669"/>
    <property type="project" value="InterPro"/>
</dbReference>
<dbReference type="SMART" id="SM00829">
    <property type="entry name" value="PKS_ER"/>
    <property type="match status" value="1"/>
</dbReference>
<dbReference type="PANTHER" id="PTHR45348:SF7">
    <property type="entry name" value="ZINC BINDING OXIDOREDUCTASE, PUTATIVE-RELATED"/>
    <property type="match status" value="1"/>
</dbReference>
<dbReference type="SUPFAM" id="SSF51735">
    <property type="entry name" value="NAD(P)-binding Rossmann-fold domains"/>
    <property type="match status" value="1"/>
</dbReference>
<dbReference type="Proteomes" id="UP000813385">
    <property type="component" value="Unassembled WGS sequence"/>
</dbReference>
<evidence type="ECO:0000256" key="1">
    <source>
        <dbReference type="ARBA" id="ARBA00008072"/>
    </source>
</evidence>
<dbReference type="AlphaFoldDB" id="A0A8K0T911"/>
<comment type="caution">
    <text evidence="4">The sequence shown here is derived from an EMBL/GenBank/DDBJ whole genome shotgun (WGS) entry which is preliminary data.</text>
</comment>
<dbReference type="InterPro" id="IPR013149">
    <property type="entry name" value="ADH-like_C"/>
</dbReference>